<reference evidence="2 3" key="1">
    <citation type="submission" date="2020-09" db="EMBL/GenBank/DDBJ databases">
        <title>Draft Genome Sequence of Aminobacter carboxidus type strain DSM 1086, a soil Gram-negative carboxydobacterium.</title>
        <authorList>
            <person name="Turrini P."/>
            <person name="Tescari M."/>
            <person name="Artuso I."/>
            <person name="Lugli G.A."/>
            <person name="Frangipani E."/>
            <person name="Ventura M."/>
            <person name="Visca P."/>
        </authorList>
    </citation>
    <scope>NUCLEOTIDE SEQUENCE [LARGE SCALE GENOMIC DNA]</scope>
    <source>
        <strain evidence="2 3">DSM 1086</strain>
    </source>
</reference>
<keyword evidence="3" id="KW-1185">Reference proteome</keyword>
<feature type="transmembrane region" description="Helical" evidence="1">
    <location>
        <begin position="40"/>
        <end position="67"/>
    </location>
</feature>
<evidence type="ECO:0000256" key="1">
    <source>
        <dbReference type="SAM" id="Phobius"/>
    </source>
</evidence>
<comment type="caution">
    <text evidence="2">The sequence shown here is derived from an EMBL/GenBank/DDBJ whole genome shotgun (WGS) entry which is preliminary data.</text>
</comment>
<proteinExistence type="predicted"/>
<keyword evidence="1" id="KW-0812">Transmembrane</keyword>
<gene>
    <name evidence="2" type="ORF">IHE39_12335</name>
</gene>
<keyword evidence="1" id="KW-0472">Membrane</keyword>
<dbReference type="EMBL" id="JACZEP010000003">
    <property type="protein sequence ID" value="MBE1205077.1"/>
    <property type="molecule type" value="Genomic_DNA"/>
</dbReference>
<protein>
    <submittedName>
        <fullName evidence="2">Uncharacterized protein</fullName>
    </submittedName>
</protein>
<keyword evidence="1" id="KW-1133">Transmembrane helix</keyword>
<feature type="transmembrane region" description="Helical" evidence="1">
    <location>
        <begin position="105"/>
        <end position="130"/>
    </location>
</feature>
<evidence type="ECO:0000313" key="2">
    <source>
        <dbReference type="EMBL" id="MBE1205077.1"/>
    </source>
</evidence>
<dbReference type="Proteomes" id="UP000598227">
    <property type="component" value="Unassembled WGS sequence"/>
</dbReference>
<accession>A0ABR9GN16</accession>
<organism evidence="2 3">
    <name type="scientific">Aminobacter carboxidus</name>
    <dbReference type="NCBI Taxonomy" id="376165"/>
    <lineage>
        <taxon>Bacteria</taxon>
        <taxon>Pseudomonadati</taxon>
        <taxon>Pseudomonadota</taxon>
        <taxon>Alphaproteobacteria</taxon>
        <taxon>Hyphomicrobiales</taxon>
        <taxon>Phyllobacteriaceae</taxon>
        <taxon>Aminobacter</taxon>
    </lineage>
</organism>
<sequence length="152" mass="15415">MATTISRDSSKNFVPGGKCRSAGALNLFARAAGAFRGLDAAVFVFGALALAAAGFLAAGAVTIFAFVEDALAAVFLATGADTVFAFTAVALVATGFFAAAAKAGAAFLAVPAGVFEFDFGAAFLAMMLVLRGSEFISLWAGRRPAARCRNSR</sequence>
<dbReference type="RefSeq" id="WP_192566658.1">
    <property type="nucleotide sequence ID" value="NZ_JACZEP010000003.1"/>
</dbReference>
<evidence type="ECO:0000313" key="3">
    <source>
        <dbReference type="Proteomes" id="UP000598227"/>
    </source>
</evidence>
<feature type="transmembrane region" description="Helical" evidence="1">
    <location>
        <begin position="74"/>
        <end position="99"/>
    </location>
</feature>
<name>A0ABR9GN16_9HYPH</name>